<feature type="domain" description="Peptidase M13 N-terminal" evidence="2">
    <location>
        <begin position="21"/>
        <end position="366"/>
    </location>
</feature>
<evidence type="ECO:0000256" key="1">
    <source>
        <dbReference type="ARBA" id="ARBA00007357"/>
    </source>
</evidence>
<dbReference type="SUPFAM" id="SSF55486">
    <property type="entry name" value="Metalloproteases ('zincins'), catalytic domain"/>
    <property type="match status" value="1"/>
</dbReference>
<dbReference type="Gene3D" id="3.40.390.10">
    <property type="entry name" value="Collagenase (Catalytic Domain)"/>
    <property type="match status" value="1"/>
</dbReference>
<name>A0AAQ4FH87_AMBAM</name>
<dbReference type="GO" id="GO:0004222">
    <property type="term" value="F:metalloendopeptidase activity"/>
    <property type="evidence" value="ECO:0007669"/>
    <property type="project" value="InterPro"/>
</dbReference>
<accession>A0AAQ4FH87</accession>
<comment type="caution">
    <text evidence="3">The sequence shown here is derived from an EMBL/GenBank/DDBJ whole genome shotgun (WGS) entry which is preliminary data.</text>
</comment>
<dbReference type="InterPro" id="IPR042089">
    <property type="entry name" value="Peptidase_M13_dom_2"/>
</dbReference>
<dbReference type="Pfam" id="PF05649">
    <property type="entry name" value="Peptidase_M13_N"/>
    <property type="match status" value="1"/>
</dbReference>
<evidence type="ECO:0000259" key="2">
    <source>
        <dbReference type="Pfam" id="PF05649"/>
    </source>
</evidence>
<dbReference type="EMBL" id="JARKHS020002964">
    <property type="protein sequence ID" value="KAK8786145.1"/>
    <property type="molecule type" value="Genomic_DNA"/>
</dbReference>
<dbReference type="GO" id="GO:0016485">
    <property type="term" value="P:protein processing"/>
    <property type="evidence" value="ECO:0007669"/>
    <property type="project" value="TreeGrafter"/>
</dbReference>
<dbReference type="GO" id="GO:0005886">
    <property type="term" value="C:plasma membrane"/>
    <property type="evidence" value="ECO:0007669"/>
    <property type="project" value="TreeGrafter"/>
</dbReference>
<dbReference type="InterPro" id="IPR008753">
    <property type="entry name" value="Peptidase_M13_N"/>
</dbReference>
<comment type="similarity">
    <text evidence="1">Belongs to the peptidase M13 family.</text>
</comment>
<gene>
    <name evidence="3" type="ORF">V5799_007493</name>
</gene>
<protein>
    <recommendedName>
        <fullName evidence="2">Peptidase M13 N-terminal domain-containing protein</fullName>
    </recommendedName>
</protein>
<sequence>MPSHQSVVRLTDSYIDHNVGPCRDFYRHVCVRWMQDTKNPSSFMIDVTRNLTEVWHQALTKDYSKGDYYELRQNAAFFYRSCLTFMEQQTDIAASAQELFKALNLPVSKWLTETSWEQFFHNVLHLSLLSRFHTLVCIEAILSETNRTLQIRRQPPFHDLVRPMYHDHLANYVRHAVKVIGKDQASDAVIEEVLNLDITRAKRTIQGTTSEKRLDDITCQSFPVELWRKVLQKDLPLPEKITITITQSGEICEDLQAVLVDTHSAARPIYILTLLAGHVLKYDYELSENRAADAIKNVCYLATTEAYEDIWLYLMSSFLSINKAIEEAFDTYMDFIVARMNILVRRRSWMSDHDRKATVEKLSRVRMSRFYGADMTEQAIQCHSSKPVEINGFVSSMVALRARDVKNCLFLAAINSSSYNDRKILLGSEMVADPESLKVYVPASFAVPPLYYRHVKDDQFINIAVVVVHLARKVLSLLDRKTFNSAATTTAVMAAVSNETTTGLGSHWSQSTLKNYSSMQQCYARVSTNYHEHLRDDQFDDAFSVVEAIRLAHDAKQEYDRYIVTKNKPRVLSSNAAFFKRSCLSLCTSRNASRDGPNTLDFTTAYASCLLGMASLPQFAEAFGCKPGDPMWSISRCCVG</sequence>
<proteinExistence type="inferred from homology"/>
<dbReference type="Gene3D" id="1.10.1380.10">
    <property type="entry name" value="Neutral endopeptidase , domain2"/>
    <property type="match status" value="1"/>
</dbReference>
<evidence type="ECO:0000313" key="4">
    <source>
        <dbReference type="Proteomes" id="UP001321473"/>
    </source>
</evidence>
<reference evidence="3 4" key="1">
    <citation type="journal article" date="2023" name="Arcadia Sci">
        <title>De novo assembly of a long-read Amblyomma americanum tick genome.</title>
        <authorList>
            <person name="Chou S."/>
            <person name="Poskanzer K.E."/>
            <person name="Rollins M."/>
            <person name="Thuy-Boun P.S."/>
        </authorList>
    </citation>
    <scope>NUCLEOTIDE SEQUENCE [LARGE SCALE GENOMIC DNA]</scope>
    <source>
        <strain evidence="3">F_SG_1</strain>
        <tissue evidence="3">Salivary glands</tissue>
    </source>
</reference>
<evidence type="ECO:0000313" key="3">
    <source>
        <dbReference type="EMBL" id="KAK8786145.1"/>
    </source>
</evidence>
<dbReference type="InterPro" id="IPR000718">
    <property type="entry name" value="Peptidase_M13"/>
</dbReference>
<organism evidence="3 4">
    <name type="scientific">Amblyomma americanum</name>
    <name type="common">Lone star tick</name>
    <dbReference type="NCBI Taxonomy" id="6943"/>
    <lineage>
        <taxon>Eukaryota</taxon>
        <taxon>Metazoa</taxon>
        <taxon>Ecdysozoa</taxon>
        <taxon>Arthropoda</taxon>
        <taxon>Chelicerata</taxon>
        <taxon>Arachnida</taxon>
        <taxon>Acari</taxon>
        <taxon>Parasitiformes</taxon>
        <taxon>Ixodida</taxon>
        <taxon>Ixodoidea</taxon>
        <taxon>Ixodidae</taxon>
        <taxon>Amblyomminae</taxon>
        <taxon>Amblyomma</taxon>
    </lineage>
</organism>
<dbReference type="PROSITE" id="PS51885">
    <property type="entry name" value="NEPRILYSIN"/>
    <property type="match status" value="1"/>
</dbReference>
<dbReference type="PANTHER" id="PTHR11733">
    <property type="entry name" value="ZINC METALLOPROTEASE FAMILY M13 NEPRILYSIN-RELATED"/>
    <property type="match status" value="1"/>
</dbReference>
<keyword evidence="4" id="KW-1185">Reference proteome</keyword>
<dbReference type="AlphaFoldDB" id="A0AAQ4FH87"/>
<dbReference type="InterPro" id="IPR024079">
    <property type="entry name" value="MetalloPept_cat_dom_sf"/>
</dbReference>
<dbReference type="Proteomes" id="UP001321473">
    <property type="component" value="Unassembled WGS sequence"/>
</dbReference>
<dbReference type="PANTHER" id="PTHR11733:SF241">
    <property type="entry name" value="GH26575P-RELATED"/>
    <property type="match status" value="1"/>
</dbReference>